<dbReference type="EMBL" id="RFFL01000017">
    <property type="protein sequence ID" value="RMH97506.1"/>
    <property type="molecule type" value="Genomic_DNA"/>
</dbReference>
<evidence type="ECO:0000259" key="11">
    <source>
        <dbReference type="Pfam" id="PF07992"/>
    </source>
</evidence>
<dbReference type="SUPFAM" id="SSF51395">
    <property type="entry name" value="FMN-linked oxidoreductases"/>
    <property type="match status" value="1"/>
</dbReference>
<comment type="cofactor">
    <cofactor evidence="2">
        <name>[4Fe-4S] cluster</name>
        <dbReference type="ChEBI" id="CHEBI:49883"/>
    </cofactor>
</comment>
<evidence type="ECO:0000256" key="5">
    <source>
        <dbReference type="ARBA" id="ARBA00022643"/>
    </source>
</evidence>
<dbReference type="Gene3D" id="3.20.20.70">
    <property type="entry name" value="Aldolase class I"/>
    <property type="match status" value="1"/>
</dbReference>
<dbReference type="SUPFAM" id="SSF51905">
    <property type="entry name" value="FAD/NAD(P)-binding domain"/>
    <property type="match status" value="1"/>
</dbReference>
<dbReference type="PRINTS" id="PR00411">
    <property type="entry name" value="PNDRDTASEI"/>
</dbReference>
<gene>
    <name evidence="12" type="ORF">EA795_18510</name>
</gene>
<keyword evidence="13" id="KW-1185">Reference proteome</keyword>
<keyword evidence="9" id="KW-0411">Iron-sulfur</keyword>
<feature type="domain" description="FAD/NAD(P)-binding" evidence="11">
    <location>
        <begin position="377"/>
        <end position="653"/>
    </location>
</feature>
<dbReference type="InterPro" id="IPR013785">
    <property type="entry name" value="Aldolase_TIM"/>
</dbReference>
<protein>
    <submittedName>
        <fullName evidence="12">NADPH-dependent 2,4-dienoyl-CoA reductase</fullName>
    </submittedName>
</protein>
<dbReference type="GeneID" id="84611033"/>
<sequence>MSAFPHLLAPLDLGFTTLRNRTLMGSMHTGLEEMPNGFERMAAFFAERARGGVGLIVTGGVGPNEEGSVRAGAAKLSTAEEAAEHKVVTQAVHEAGGKICMQILHAGRYAYSPQLVAPSAIQAPINPFTPRELDEEGIEKQIRDFVNCASLAKEAGYDGVEIMGSEGYFINQFLVAHTNHRSDRWGGSYENRMRLPVEIVRRVREAVGAEFIIIYRLSMLDLIEGGSTWDEVVVLAKAIEQAGATLINTGIGWHEARIPTIATKVPRAAFTKVTAKLRGEVKIPLVTTNRINTPEVAEQVLAEGDADMVSMARPFLADPDFVNKAAADRSDTINTCIGCNQACLDHTFSGKLTTCLVNPRACYETELNYIPTQSVKKIAVVGAGPAGLSAATVAAERGHQVTLFDSASEIGGQFNVAKRVPGKEEFYETLRYFNSKLQSSGVDLRLNTRVSAAELQAGGYDEVILATGIVPRTPDIPGIEHPKVISYLDAILQRKPVGQRVAVIGAGGIGFDVSEFITHDGESTSLDREAFWKEWGIDLGLEARGGVAGVRPAPHAPARQVYLLQRKKSKVGNGLGKTTGWIHRTGLKNKQVQMISAVEYLKVDDEGLHLRIAEGEPQVLPVDTVIVCAGQDPLRELQAELEQAGLPVHLVGGADVAAELDAKRAINQGSRLAAQL</sequence>
<comment type="caution">
    <text evidence="12">The sequence shown here is derived from an EMBL/GenBank/DDBJ whole genome shotgun (WGS) entry which is preliminary data.</text>
</comment>
<accession>A0ABX9UWX1</accession>
<comment type="similarity">
    <text evidence="3">In the N-terminal section; belongs to the NADH:flavin oxidoreductase/NADH oxidase family.</text>
</comment>
<keyword evidence="8" id="KW-0408">Iron</keyword>
<evidence type="ECO:0000256" key="2">
    <source>
        <dbReference type="ARBA" id="ARBA00001966"/>
    </source>
</evidence>
<keyword evidence="5" id="KW-0288">FMN</keyword>
<dbReference type="Gene3D" id="3.40.50.720">
    <property type="entry name" value="NAD(P)-binding Rossmann-like Domain"/>
    <property type="match status" value="1"/>
</dbReference>
<comment type="cofactor">
    <cofactor evidence="1">
        <name>FMN</name>
        <dbReference type="ChEBI" id="CHEBI:58210"/>
    </cofactor>
</comment>
<evidence type="ECO:0000256" key="3">
    <source>
        <dbReference type="ARBA" id="ARBA00011048"/>
    </source>
</evidence>
<evidence type="ECO:0000313" key="13">
    <source>
        <dbReference type="Proteomes" id="UP000269134"/>
    </source>
</evidence>
<dbReference type="InterPro" id="IPR036188">
    <property type="entry name" value="FAD/NAD-bd_sf"/>
</dbReference>
<dbReference type="PANTHER" id="PTHR42917:SF2">
    <property type="entry name" value="2,4-DIENOYL-COA REDUCTASE [(2E)-ENOYL-COA-PRODUCING]"/>
    <property type="match status" value="1"/>
</dbReference>
<proteinExistence type="inferred from homology"/>
<evidence type="ECO:0000256" key="1">
    <source>
        <dbReference type="ARBA" id="ARBA00001917"/>
    </source>
</evidence>
<keyword evidence="7" id="KW-0560">Oxidoreductase</keyword>
<keyword evidence="4" id="KW-0285">Flavoprotein</keyword>
<evidence type="ECO:0000259" key="10">
    <source>
        <dbReference type="Pfam" id="PF00724"/>
    </source>
</evidence>
<dbReference type="Gene3D" id="3.50.50.60">
    <property type="entry name" value="FAD/NAD(P)-binding domain"/>
    <property type="match status" value="1"/>
</dbReference>
<dbReference type="InterPro" id="IPR001155">
    <property type="entry name" value="OxRdtase_FMN_N"/>
</dbReference>
<evidence type="ECO:0000256" key="6">
    <source>
        <dbReference type="ARBA" id="ARBA00022723"/>
    </source>
</evidence>
<evidence type="ECO:0000256" key="7">
    <source>
        <dbReference type="ARBA" id="ARBA00023002"/>
    </source>
</evidence>
<dbReference type="PRINTS" id="PR00368">
    <property type="entry name" value="FADPNR"/>
</dbReference>
<dbReference type="Pfam" id="PF00724">
    <property type="entry name" value="Oxidored_FMN"/>
    <property type="match status" value="1"/>
</dbReference>
<reference evidence="12 13" key="1">
    <citation type="submission" date="2018-10" db="EMBL/GenBank/DDBJ databases">
        <title>Pseudomonas sp. GL14 genome.</title>
        <authorList>
            <person name="Peng J."/>
            <person name="Liu Z.-P."/>
        </authorList>
    </citation>
    <scope>NUCLEOTIDE SEQUENCE [LARGE SCALE GENOMIC DNA]</scope>
    <source>
        <strain evidence="12 13">GL14</strain>
    </source>
</reference>
<dbReference type="Pfam" id="PF07992">
    <property type="entry name" value="Pyr_redox_2"/>
    <property type="match status" value="1"/>
</dbReference>
<dbReference type="RefSeq" id="WP_122078872.1">
    <property type="nucleotide sequence ID" value="NZ_DALYSU010000018.1"/>
</dbReference>
<name>A0ABX9UWX1_9GAMM</name>
<evidence type="ECO:0000256" key="9">
    <source>
        <dbReference type="ARBA" id="ARBA00023014"/>
    </source>
</evidence>
<feature type="domain" description="NADH:flavin oxidoreductase/NADH oxidase N-terminal" evidence="10">
    <location>
        <begin position="7"/>
        <end position="331"/>
    </location>
</feature>
<dbReference type="CDD" id="cd02930">
    <property type="entry name" value="DCR_FMN"/>
    <property type="match status" value="1"/>
</dbReference>
<dbReference type="PANTHER" id="PTHR42917">
    <property type="entry name" value="2,4-DIENOYL-COA REDUCTASE"/>
    <property type="match status" value="1"/>
</dbReference>
<dbReference type="InterPro" id="IPR051793">
    <property type="entry name" value="NADH:flavin_oxidoreductase"/>
</dbReference>
<evidence type="ECO:0000256" key="8">
    <source>
        <dbReference type="ARBA" id="ARBA00023004"/>
    </source>
</evidence>
<dbReference type="InterPro" id="IPR023753">
    <property type="entry name" value="FAD/NAD-binding_dom"/>
</dbReference>
<organism evidence="12 13">
    <name type="scientific">Stutzerimonas nitrititolerans</name>
    <dbReference type="NCBI Taxonomy" id="2482751"/>
    <lineage>
        <taxon>Bacteria</taxon>
        <taxon>Pseudomonadati</taxon>
        <taxon>Pseudomonadota</taxon>
        <taxon>Gammaproteobacteria</taxon>
        <taxon>Pseudomonadales</taxon>
        <taxon>Pseudomonadaceae</taxon>
        <taxon>Stutzerimonas</taxon>
    </lineage>
</organism>
<dbReference type="SUPFAM" id="SSF51971">
    <property type="entry name" value="Nucleotide-binding domain"/>
    <property type="match status" value="1"/>
</dbReference>
<evidence type="ECO:0000313" key="12">
    <source>
        <dbReference type="EMBL" id="RMH97506.1"/>
    </source>
</evidence>
<evidence type="ECO:0000256" key="4">
    <source>
        <dbReference type="ARBA" id="ARBA00022630"/>
    </source>
</evidence>
<keyword evidence="6" id="KW-0479">Metal-binding</keyword>
<dbReference type="Proteomes" id="UP000269134">
    <property type="component" value="Unassembled WGS sequence"/>
</dbReference>